<sequence length="423" mass="45338">MALSRIWSAFIIVAIVVASIKCFFFGHSDIFNWMVIGKSSDPLNPLKLDGIIETCWIAVDLCIKLVGTLALFMGLMSIAEKAGGIRLLSRIIGPFFSKLFPEIPKGHPSMGHMIMNFSANLLGLDNAATPFGIKAMESLQELNPNKDVASNSQIMFLCLHAAGLCLIPVSVIAIRSSQNAQDPTDVFIPCLIVTFVGTMAAMLIVSFKQKINLLQPVIITWVLCISAVVGLLVWYVSKLNAESIKSFSGLLSGGIILLIFLLIVLGALYKKIDVFDAFIDGAKGGFETALKIIPYLVGILVAVSMLRTSGTFDVIMSGIKNMFIFFGADTKFVDALPTALIRPLSGGAARGMMVSTMIANGPDSFASKLSGVFQGASDTTFYVVAVYFGAVGIKNTRYAIGSMLLADLVGVCTAIALSYMFFA</sequence>
<feature type="transmembrane region" description="Helical" evidence="1">
    <location>
        <begin position="213"/>
        <end position="235"/>
    </location>
</feature>
<feature type="transmembrane region" description="Helical" evidence="1">
    <location>
        <begin position="247"/>
        <end position="269"/>
    </location>
</feature>
<keyword evidence="1" id="KW-1133">Transmembrane helix</keyword>
<feature type="transmembrane region" description="Helical" evidence="1">
    <location>
        <begin position="289"/>
        <end position="306"/>
    </location>
</feature>
<dbReference type="PANTHER" id="PTHR35793">
    <property type="entry name" value="INNER MEMBRANE PROTEIN YJIG"/>
    <property type="match status" value="1"/>
</dbReference>
<gene>
    <name evidence="3" type="ORF">ABEG20_06710</name>
</gene>
<reference evidence="3" key="1">
    <citation type="submission" date="2024-05" db="EMBL/GenBank/DDBJ databases">
        <authorList>
            <person name="Kim S."/>
            <person name="Heo J."/>
            <person name="Choi H."/>
            <person name="Choi Y."/>
            <person name="Kwon S.-W."/>
            <person name="Kim Y."/>
        </authorList>
    </citation>
    <scope>NUCLEOTIDE SEQUENCE</scope>
    <source>
        <strain evidence="3">KACC 23697</strain>
    </source>
</reference>
<feature type="transmembrane region" description="Helical" evidence="1">
    <location>
        <begin position="154"/>
        <end position="174"/>
    </location>
</feature>
<feature type="domain" description="Nucleoside transporter/FeoB GTPase Gate" evidence="2">
    <location>
        <begin position="63"/>
        <end position="172"/>
    </location>
</feature>
<evidence type="ECO:0000259" key="2">
    <source>
        <dbReference type="Pfam" id="PF07670"/>
    </source>
</evidence>
<dbReference type="GO" id="GO:0005886">
    <property type="term" value="C:plasma membrane"/>
    <property type="evidence" value="ECO:0007669"/>
    <property type="project" value="TreeGrafter"/>
</dbReference>
<dbReference type="InterPro" id="IPR011642">
    <property type="entry name" value="Gate_dom"/>
</dbReference>
<dbReference type="EMBL" id="CP157485">
    <property type="protein sequence ID" value="XBO49289.1"/>
    <property type="molecule type" value="Genomic_DNA"/>
</dbReference>
<feature type="domain" description="Nucleoside transporter/FeoB GTPase Gate" evidence="2">
    <location>
        <begin position="289"/>
        <end position="394"/>
    </location>
</feature>
<dbReference type="InterPro" id="IPR052549">
    <property type="entry name" value="SpmB"/>
</dbReference>
<dbReference type="AlphaFoldDB" id="A0AAU7KAK9"/>
<feature type="transmembrane region" description="Helical" evidence="1">
    <location>
        <begin position="55"/>
        <end position="79"/>
    </location>
</feature>
<proteinExistence type="predicted"/>
<dbReference type="PIRSF" id="PIRSF036542">
    <property type="entry name" value="SpmA_SpmB"/>
    <property type="match status" value="1"/>
</dbReference>
<dbReference type="InterPro" id="IPR011415">
    <property type="entry name" value="SpmA_SpmB"/>
</dbReference>
<accession>A0AAU7KAK9</accession>
<dbReference type="PANTHER" id="PTHR35793:SF2">
    <property type="entry name" value="INNER MEMBRANE PROTEIN YJIG"/>
    <property type="match status" value="1"/>
</dbReference>
<feature type="transmembrane region" description="Helical" evidence="1">
    <location>
        <begin position="404"/>
        <end position="422"/>
    </location>
</feature>
<keyword evidence="1" id="KW-0812">Transmembrane</keyword>
<keyword evidence="1" id="KW-0472">Membrane</keyword>
<feature type="transmembrane region" description="Helical" evidence="1">
    <location>
        <begin position="186"/>
        <end position="207"/>
    </location>
</feature>
<dbReference type="Pfam" id="PF07670">
    <property type="entry name" value="Gate"/>
    <property type="match status" value="2"/>
</dbReference>
<feature type="transmembrane region" description="Helical" evidence="1">
    <location>
        <begin position="6"/>
        <end position="24"/>
    </location>
</feature>
<name>A0AAU7KAK9_9SPHI</name>
<organism evidence="3">
    <name type="scientific">Pedobacter sp. KACC 23697</name>
    <dbReference type="NCBI Taxonomy" id="3149230"/>
    <lineage>
        <taxon>Bacteria</taxon>
        <taxon>Pseudomonadati</taxon>
        <taxon>Bacteroidota</taxon>
        <taxon>Sphingobacteriia</taxon>
        <taxon>Sphingobacteriales</taxon>
        <taxon>Sphingobacteriaceae</taxon>
        <taxon>Pedobacter</taxon>
    </lineage>
</organism>
<evidence type="ECO:0000256" key="1">
    <source>
        <dbReference type="SAM" id="Phobius"/>
    </source>
</evidence>
<protein>
    <submittedName>
        <fullName evidence="3">Nucleoside recognition domain-containing protein</fullName>
    </submittedName>
</protein>
<dbReference type="RefSeq" id="WP_406826616.1">
    <property type="nucleotide sequence ID" value="NZ_CP157485.1"/>
</dbReference>
<evidence type="ECO:0000313" key="3">
    <source>
        <dbReference type="EMBL" id="XBO49289.1"/>
    </source>
</evidence>